<organism evidence="1 2">
    <name type="scientific">Micromonospora coerulea</name>
    <dbReference type="NCBI Taxonomy" id="47856"/>
    <lineage>
        <taxon>Bacteria</taxon>
        <taxon>Bacillati</taxon>
        <taxon>Actinomycetota</taxon>
        <taxon>Actinomycetes</taxon>
        <taxon>Micromonosporales</taxon>
        <taxon>Micromonosporaceae</taxon>
        <taxon>Micromonospora</taxon>
    </lineage>
</organism>
<accession>A0ABP8SLM9</accession>
<evidence type="ECO:0000313" key="2">
    <source>
        <dbReference type="Proteomes" id="UP001500307"/>
    </source>
</evidence>
<reference evidence="2" key="1">
    <citation type="journal article" date="2019" name="Int. J. Syst. Evol. Microbiol.">
        <title>The Global Catalogue of Microorganisms (GCM) 10K type strain sequencing project: providing services to taxonomists for standard genome sequencing and annotation.</title>
        <authorList>
            <consortium name="The Broad Institute Genomics Platform"/>
            <consortium name="The Broad Institute Genome Sequencing Center for Infectious Disease"/>
            <person name="Wu L."/>
            <person name="Ma J."/>
        </authorList>
    </citation>
    <scope>NUCLEOTIDE SEQUENCE [LARGE SCALE GENOMIC DNA]</scope>
    <source>
        <strain evidence="2">JCM 3175</strain>
    </source>
</reference>
<evidence type="ECO:0000313" key="1">
    <source>
        <dbReference type="EMBL" id="GAA4571772.1"/>
    </source>
</evidence>
<name>A0ABP8SLM9_9ACTN</name>
<dbReference type="Proteomes" id="UP001500307">
    <property type="component" value="Unassembled WGS sequence"/>
</dbReference>
<proteinExistence type="predicted"/>
<comment type="caution">
    <text evidence="1">The sequence shown here is derived from an EMBL/GenBank/DDBJ whole genome shotgun (WGS) entry which is preliminary data.</text>
</comment>
<keyword evidence="2" id="KW-1185">Reference proteome</keyword>
<sequence length="137" mass="15053">MAVEQVVTDGCGYTRRGSVVQAQLLSRIRRVTSPWCELARAMVPSRVSAVLPWPVASTRLASPTKAAIHWSGRLTALVMRSTVVNPRRQYDRAVEAFGRNGFIVLADHRQVDDLDGQVALRTGTEITFLRLVPLVGG</sequence>
<protein>
    <submittedName>
        <fullName evidence="1">Uncharacterized protein</fullName>
    </submittedName>
</protein>
<gene>
    <name evidence="1" type="ORF">GCM10023176_33220</name>
</gene>
<dbReference type="EMBL" id="BAABGU010000017">
    <property type="protein sequence ID" value="GAA4571772.1"/>
    <property type="molecule type" value="Genomic_DNA"/>
</dbReference>